<dbReference type="GeneID" id="4389485"/>
<gene>
    <name evidence="2" type="ORF">CHGG_03222</name>
</gene>
<dbReference type="Proteomes" id="UP000001056">
    <property type="component" value="Unassembled WGS sequence"/>
</dbReference>
<dbReference type="AlphaFoldDB" id="Q2H982"/>
<organism evidence="2 3">
    <name type="scientific">Chaetomium globosum (strain ATCC 6205 / CBS 148.51 / DSM 1962 / NBRC 6347 / NRRL 1970)</name>
    <name type="common">Soil fungus</name>
    <dbReference type="NCBI Taxonomy" id="306901"/>
    <lineage>
        <taxon>Eukaryota</taxon>
        <taxon>Fungi</taxon>
        <taxon>Dikarya</taxon>
        <taxon>Ascomycota</taxon>
        <taxon>Pezizomycotina</taxon>
        <taxon>Sordariomycetes</taxon>
        <taxon>Sordariomycetidae</taxon>
        <taxon>Sordariales</taxon>
        <taxon>Chaetomiaceae</taxon>
        <taxon>Chaetomium</taxon>
    </lineage>
</organism>
<dbReference type="RefSeq" id="XP_001229738.1">
    <property type="nucleotide sequence ID" value="XM_001229737.1"/>
</dbReference>
<dbReference type="HOGENOM" id="CLU_1547364_0_0_1"/>
<evidence type="ECO:0000256" key="1">
    <source>
        <dbReference type="SAM" id="MobiDB-lite"/>
    </source>
</evidence>
<feature type="compositionally biased region" description="Gly residues" evidence="1">
    <location>
        <begin position="88"/>
        <end position="97"/>
    </location>
</feature>
<sequence>MFLNGDWSIRNRCFRDARQTLSCSRLTSFRHRHSRSQTPRKTDHCAGCCSAVRDCYQPVYPAAAPLARPVQNPGDQAPPDDDDDGFGPEPGYGGGGSSPRPQPPPPPPPPQPGLPPPPPPPPPPVPLQVSTQPNKITIHTATNTTQNSTAPPSLLLWDETDFAQGEVHFPVHV</sequence>
<proteinExistence type="predicted"/>
<accession>Q2H982</accession>
<name>Q2H982_CHAGB</name>
<evidence type="ECO:0000313" key="3">
    <source>
        <dbReference type="Proteomes" id="UP000001056"/>
    </source>
</evidence>
<dbReference type="EMBL" id="CH408030">
    <property type="protein sequence ID" value="EAQ91287.1"/>
    <property type="molecule type" value="Genomic_DNA"/>
</dbReference>
<dbReference type="InParanoid" id="Q2H982"/>
<keyword evidence="3" id="KW-1185">Reference proteome</keyword>
<feature type="compositionally biased region" description="Polar residues" evidence="1">
    <location>
        <begin position="128"/>
        <end position="151"/>
    </location>
</feature>
<protein>
    <submittedName>
        <fullName evidence="2">Uncharacterized protein</fullName>
    </submittedName>
</protein>
<dbReference type="VEuPathDB" id="FungiDB:CHGG_03222"/>
<feature type="region of interest" description="Disordered" evidence="1">
    <location>
        <begin position="66"/>
        <end position="152"/>
    </location>
</feature>
<feature type="compositionally biased region" description="Pro residues" evidence="1">
    <location>
        <begin position="100"/>
        <end position="126"/>
    </location>
</feature>
<reference evidence="3" key="1">
    <citation type="journal article" date="2015" name="Genome Announc.">
        <title>Draft genome sequence of the cellulolytic fungus Chaetomium globosum.</title>
        <authorList>
            <person name="Cuomo C.A."/>
            <person name="Untereiner W.A."/>
            <person name="Ma L.-J."/>
            <person name="Grabherr M."/>
            <person name="Birren B.W."/>
        </authorList>
    </citation>
    <scope>NUCLEOTIDE SEQUENCE [LARGE SCALE GENOMIC DNA]</scope>
    <source>
        <strain evidence="3">ATCC 6205 / CBS 148.51 / DSM 1962 / NBRC 6347 / NRRL 1970</strain>
    </source>
</reference>
<evidence type="ECO:0000313" key="2">
    <source>
        <dbReference type="EMBL" id="EAQ91287.1"/>
    </source>
</evidence>